<feature type="non-terminal residue" evidence="7">
    <location>
        <position position="555"/>
    </location>
</feature>
<proteinExistence type="predicted"/>
<evidence type="ECO:0000259" key="6">
    <source>
        <dbReference type="Pfam" id="PF02384"/>
    </source>
</evidence>
<dbReference type="EC" id="2.1.1.72" evidence="1"/>
<dbReference type="GO" id="GO:0009307">
    <property type="term" value="P:DNA restriction-modification system"/>
    <property type="evidence" value="ECO:0007669"/>
    <property type="project" value="UniProtKB-KW"/>
</dbReference>
<sequence>MNKITERTLYPHICKIFENYNWKCETEVSIEGEFPDLILRKNGVKVLAEVKIDSDRKLIDAITEAHEKAKKINVSNVVAILFPREVRQVHPDDLESVYQNLIVKCLILTDWLSDDVEMTLVEAIEVFNRGYEEWLVERIPKVDYDFVVRVVRESIGELASILRKHITKKPIYDSALAIIGRFDLFKLFIEELGGERVEKEIEEESKLLVADIASYIFANQILFYHIISEKLDYPWLPEVDPSNPPKDLLDRLEKLFENVGGKYSKIFGLNLIPILYKTEKDRINLCIAKLIEALKFLKPQHIEEDLLGRLYSETIPPNTRKNLGAFYTKPEAAKLLANLAIDKWNVKVLDPACGSGTLLVESYLRKKKLAPKMNKHKLHKKLLEQIYGIDIMHFAFHMASINLASQDLEIPIEPNIIVGDGVSKMILTNPQLTLEEWLKEVSKGKVPKDFDLVIMNPPFTRRERFINLLRDEEKELLRKIQDVRGRVGYWAYFVVASDKILKKNGKIAFVAPEGFFNWEGESVRSFLLNKGYGIKYIVKSHLEFFSEQAAFRDYL</sequence>
<dbReference type="GO" id="GO:0003677">
    <property type="term" value="F:DNA binding"/>
    <property type="evidence" value="ECO:0007669"/>
    <property type="project" value="InterPro"/>
</dbReference>
<dbReference type="InterPro" id="IPR002052">
    <property type="entry name" value="DNA_methylase_N6_adenine_CS"/>
</dbReference>
<accession>A0A7C5P361</accession>
<comment type="catalytic activity">
    <reaction evidence="5">
        <text>a 2'-deoxyadenosine in DNA + S-adenosyl-L-methionine = an N(6)-methyl-2'-deoxyadenosine in DNA + S-adenosyl-L-homocysteine + H(+)</text>
        <dbReference type="Rhea" id="RHEA:15197"/>
        <dbReference type="Rhea" id="RHEA-COMP:12418"/>
        <dbReference type="Rhea" id="RHEA-COMP:12419"/>
        <dbReference type="ChEBI" id="CHEBI:15378"/>
        <dbReference type="ChEBI" id="CHEBI:57856"/>
        <dbReference type="ChEBI" id="CHEBI:59789"/>
        <dbReference type="ChEBI" id="CHEBI:90615"/>
        <dbReference type="ChEBI" id="CHEBI:90616"/>
        <dbReference type="EC" id="2.1.1.72"/>
    </reaction>
</comment>
<keyword evidence="4" id="KW-0680">Restriction system</keyword>
<dbReference type="PROSITE" id="PS00092">
    <property type="entry name" value="N6_MTASE"/>
    <property type="match status" value="1"/>
</dbReference>
<evidence type="ECO:0000256" key="2">
    <source>
        <dbReference type="ARBA" id="ARBA00022603"/>
    </source>
</evidence>
<evidence type="ECO:0000313" key="7">
    <source>
        <dbReference type="EMBL" id="HHI01365.1"/>
    </source>
</evidence>
<keyword evidence="2" id="KW-0489">Methyltransferase</keyword>
<name>A0A7C5P361_THELI</name>
<dbReference type="Gene3D" id="3.40.50.150">
    <property type="entry name" value="Vaccinia Virus protein VP39"/>
    <property type="match status" value="1"/>
</dbReference>
<dbReference type="PRINTS" id="PR00507">
    <property type="entry name" value="N12N6MTFRASE"/>
</dbReference>
<evidence type="ECO:0000256" key="3">
    <source>
        <dbReference type="ARBA" id="ARBA00022679"/>
    </source>
</evidence>
<dbReference type="AlphaFoldDB" id="A0A7C5P361"/>
<organism evidence="7">
    <name type="scientific">Thermococcus litoralis</name>
    <dbReference type="NCBI Taxonomy" id="2265"/>
    <lineage>
        <taxon>Archaea</taxon>
        <taxon>Methanobacteriati</taxon>
        <taxon>Methanobacteriota</taxon>
        <taxon>Thermococci</taxon>
        <taxon>Thermococcales</taxon>
        <taxon>Thermococcaceae</taxon>
        <taxon>Thermococcus</taxon>
    </lineage>
</organism>
<dbReference type="InterPro" id="IPR003356">
    <property type="entry name" value="DNA_methylase_A-5"/>
</dbReference>
<evidence type="ECO:0000256" key="4">
    <source>
        <dbReference type="ARBA" id="ARBA00022747"/>
    </source>
</evidence>
<dbReference type="SUPFAM" id="SSF53335">
    <property type="entry name" value="S-adenosyl-L-methionine-dependent methyltransferases"/>
    <property type="match status" value="1"/>
</dbReference>
<comment type="caution">
    <text evidence="7">The sequence shown here is derived from an EMBL/GenBank/DDBJ whole genome shotgun (WGS) entry which is preliminary data.</text>
</comment>
<reference evidence="7" key="1">
    <citation type="journal article" date="2020" name="mSystems">
        <title>Genome- and Community-Level Interaction Insights into Carbon Utilization and Element Cycling Functions of Hydrothermarchaeota in Hydrothermal Sediment.</title>
        <authorList>
            <person name="Zhou Z."/>
            <person name="Liu Y."/>
            <person name="Xu W."/>
            <person name="Pan J."/>
            <person name="Luo Z.H."/>
            <person name="Li M."/>
        </authorList>
    </citation>
    <scope>NUCLEOTIDE SEQUENCE [LARGE SCALE GENOMIC DNA]</scope>
    <source>
        <strain evidence="7">HyVt-93</strain>
    </source>
</reference>
<feature type="domain" description="DNA methylase adenine-specific" evidence="6">
    <location>
        <begin position="304"/>
        <end position="538"/>
    </location>
</feature>
<dbReference type="PANTHER" id="PTHR33841:SF1">
    <property type="entry name" value="DNA METHYLTRANSFERASE A"/>
    <property type="match status" value="1"/>
</dbReference>
<evidence type="ECO:0000256" key="5">
    <source>
        <dbReference type="ARBA" id="ARBA00047942"/>
    </source>
</evidence>
<protein>
    <recommendedName>
        <fullName evidence="1">site-specific DNA-methyltransferase (adenine-specific)</fullName>
        <ecNumber evidence="1">2.1.1.72</ecNumber>
    </recommendedName>
</protein>
<dbReference type="EMBL" id="DRTU01000319">
    <property type="protein sequence ID" value="HHI01365.1"/>
    <property type="molecule type" value="Genomic_DNA"/>
</dbReference>
<dbReference type="InterPro" id="IPR050953">
    <property type="entry name" value="N4_N6_ade-DNA_methylase"/>
</dbReference>
<dbReference type="GO" id="GO:0009007">
    <property type="term" value="F:site-specific DNA-methyltransferase (adenine-specific) activity"/>
    <property type="evidence" value="ECO:0007669"/>
    <property type="project" value="UniProtKB-EC"/>
</dbReference>
<gene>
    <name evidence="7" type="ORF">ENL40_07910</name>
</gene>
<dbReference type="PANTHER" id="PTHR33841">
    <property type="entry name" value="DNA METHYLTRANSFERASE YEEA-RELATED"/>
    <property type="match status" value="1"/>
</dbReference>
<dbReference type="GO" id="GO:0032259">
    <property type="term" value="P:methylation"/>
    <property type="evidence" value="ECO:0007669"/>
    <property type="project" value="UniProtKB-KW"/>
</dbReference>
<evidence type="ECO:0000256" key="1">
    <source>
        <dbReference type="ARBA" id="ARBA00011900"/>
    </source>
</evidence>
<dbReference type="Proteomes" id="UP000886217">
    <property type="component" value="Unassembled WGS sequence"/>
</dbReference>
<dbReference type="GO" id="GO:0008170">
    <property type="term" value="F:N-methyltransferase activity"/>
    <property type="evidence" value="ECO:0007669"/>
    <property type="project" value="InterPro"/>
</dbReference>
<keyword evidence="3" id="KW-0808">Transferase</keyword>
<dbReference type="Pfam" id="PF02384">
    <property type="entry name" value="N6_Mtase"/>
    <property type="match status" value="1"/>
</dbReference>
<dbReference type="InterPro" id="IPR029063">
    <property type="entry name" value="SAM-dependent_MTases_sf"/>
</dbReference>